<evidence type="ECO:0000313" key="3">
    <source>
        <dbReference type="Proteomes" id="UP000615003"/>
    </source>
</evidence>
<keyword evidence="1" id="KW-1133">Transmembrane helix</keyword>
<organism evidence="2 3">
    <name type="scientific">Pseudoalteromonas carrageenovora IAM 12662</name>
    <dbReference type="NCBI Taxonomy" id="1314868"/>
    <lineage>
        <taxon>Bacteria</taxon>
        <taxon>Pseudomonadati</taxon>
        <taxon>Pseudomonadota</taxon>
        <taxon>Gammaproteobacteria</taxon>
        <taxon>Alteromonadales</taxon>
        <taxon>Pseudoalteromonadaceae</taxon>
        <taxon>Pseudoalteromonas</taxon>
    </lineage>
</organism>
<proteinExistence type="predicted"/>
<keyword evidence="3" id="KW-1185">Reference proteome</keyword>
<keyword evidence="1" id="KW-0472">Membrane</keyword>
<name>A0ABR9EQA2_PSEVC</name>
<comment type="caution">
    <text evidence="2">The sequence shown here is derived from an EMBL/GenBank/DDBJ whole genome shotgun (WGS) entry which is preliminary data.</text>
</comment>
<sequence>MENIKPYTNTLFSVESPLCLSDFLGLLLLLAAMRILI</sequence>
<reference evidence="2 3" key="1">
    <citation type="submission" date="2015-06" db="EMBL/GenBank/DDBJ databases">
        <title>Genome sequence of Pseudoalteromonas carrageenovora.</title>
        <authorList>
            <person name="Xie B.-B."/>
            <person name="Rong J.-C."/>
            <person name="Qin Q.-L."/>
            <person name="Zhang Y.-Z."/>
        </authorList>
    </citation>
    <scope>NUCLEOTIDE SEQUENCE [LARGE SCALE GENOMIC DNA]</scope>
    <source>
        <strain evidence="2 3">IAM 12662</strain>
    </source>
</reference>
<protein>
    <submittedName>
        <fullName evidence="2">Uncharacterized protein</fullName>
    </submittedName>
</protein>
<evidence type="ECO:0000313" key="2">
    <source>
        <dbReference type="EMBL" id="MBE0382036.1"/>
    </source>
</evidence>
<dbReference type="Proteomes" id="UP000615003">
    <property type="component" value="Unassembled WGS sequence"/>
</dbReference>
<gene>
    <name evidence="2" type="ORF">PCARR_a0297</name>
</gene>
<accession>A0ABR9EQA2</accession>
<dbReference type="EMBL" id="AQGW01000018">
    <property type="protein sequence ID" value="MBE0382036.1"/>
    <property type="molecule type" value="Genomic_DNA"/>
</dbReference>
<evidence type="ECO:0000256" key="1">
    <source>
        <dbReference type="SAM" id="Phobius"/>
    </source>
</evidence>
<keyword evidence="1" id="KW-0812">Transmembrane</keyword>
<feature type="transmembrane region" description="Helical" evidence="1">
    <location>
        <begin position="20"/>
        <end position="36"/>
    </location>
</feature>